<evidence type="ECO:0000256" key="4">
    <source>
        <dbReference type="ARBA" id="ARBA00023163"/>
    </source>
</evidence>
<evidence type="ECO:0000256" key="1">
    <source>
        <dbReference type="ARBA" id="ARBA00011764"/>
    </source>
</evidence>
<dbReference type="EMBL" id="OV651814">
    <property type="protein sequence ID" value="CAH1106829.1"/>
    <property type="molecule type" value="Genomic_DNA"/>
</dbReference>
<dbReference type="PANTHER" id="PTHR23098:SF16">
    <property type="entry name" value="REGULATORY PROTEIN ZESTE"/>
    <property type="match status" value="1"/>
</dbReference>
<dbReference type="AlphaFoldDB" id="A0A9P0CR60"/>
<feature type="compositionally biased region" description="Polar residues" evidence="6">
    <location>
        <begin position="173"/>
        <end position="183"/>
    </location>
</feature>
<evidence type="ECO:0000256" key="6">
    <source>
        <dbReference type="SAM" id="MobiDB-lite"/>
    </source>
</evidence>
<dbReference type="Proteomes" id="UP001153636">
    <property type="component" value="Chromosome 2"/>
</dbReference>
<proteinExistence type="predicted"/>
<keyword evidence="3" id="KW-0805">Transcription regulation</keyword>
<keyword evidence="9" id="KW-1185">Reference proteome</keyword>
<evidence type="ECO:0000256" key="5">
    <source>
        <dbReference type="ARBA" id="ARBA00025466"/>
    </source>
</evidence>
<reference evidence="8" key="1">
    <citation type="submission" date="2022-01" db="EMBL/GenBank/DDBJ databases">
        <authorList>
            <person name="King R."/>
        </authorList>
    </citation>
    <scope>NUCLEOTIDE SEQUENCE</scope>
</reference>
<name>A0A9P0CR60_9CUCU</name>
<evidence type="ECO:0000256" key="2">
    <source>
        <dbReference type="ARBA" id="ARBA00016807"/>
    </source>
</evidence>
<comment type="function">
    <text evidence="5">Involved in transvection phenomena (= synapsis-dependent gene expression), where the synaptic pairing of chromosomes carrying genes with which zeste interacts influences the expression of these genes. Zeste binds to DNA and stimulates transcription from a nearby promoter.</text>
</comment>
<dbReference type="InterPro" id="IPR028002">
    <property type="entry name" value="Myb_DNA-bind_5"/>
</dbReference>
<protein>
    <recommendedName>
        <fullName evidence="2">Regulatory protein zeste</fullName>
    </recommendedName>
</protein>
<evidence type="ECO:0000259" key="7">
    <source>
        <dbReference type="Pfam" id="PF13873"/>
    </source>
</evidence>
<feature type="domain" description="Myb/SANT-like DNA-binding" evidence="7">
    <location>
        <begin position="13"/>
        <end position="85"/>
    </location>
</feature>
<comment type="subunit">
    <text evidence="1">Self-associates forming complexes of several hundred monomers.</text>
</comment>
<sequence length="220" mass="25046">MLVEVDRKKSGHVSDTQMQRLINFVENDPDIRTGKFTNKFTYKGSQQRWKIITEQLNSSPGAKNDWSSWRRTWQDLKRNTRKKSADINKYKMGTGGGPPPKELTDNEAVILEVIDVSTINELELIEESTIDHNYWTGNNQILSQEPSKAGTIGQILSQDPSKAEEVFPKENIENSVPNTTISSEKPKRRRMATKRLTKTLKASENMQTIIKDENATKGSH</sequence>
<evidence type="ECO:0000313" key="9">
    <source>
        <dbReference type="Proteomes" id="UP001153636"/>
    </source>
</evidence>
<gene>
    <name evidence="8" type="ORF">PSYICH_LOCUS7291</name>
</gene>
<evidence type="ECO:0000313" key="8">
    <source>
        <dbReference type="EMBL" id="CAH1106829.1"/>
    </source>
</evidence>
<dbReference type="Pfam" id="PF13873">
    <property type="entry name" value="Myb_DNA-bind_5"/>
    <property type="match status" value="1"/>
</dbReference>
<feature type="region of interest" description="Disordered" evidence="6">
    <location>
        <begin position="170"/>
        <end position="192"/>
    </location>
</feature>
<accession>A0A9P0CR60</accession>
<organism evidence="8 9">
    <name type="scientific">Psylliodes chrysocephalus</name>
    <dbReference type="NCBI Taxonomy" id="3402493"/>
    <lineage>
        <taxon>Eukaryota</taxon>
        <taxon>Metazoa</taxon>
        <taxon>Ecdysozoa</taxon>
        <taxon>Arthropoda</taxon>
        <taxon>Hexapoda</taxon>
        <taxon>Insecta</taxon>
        <taxon>Pterygota</taxon>
        <taxon>Neoptera</taxon>
        <taxon>Endopterygota</taxon>
        <taxon>Coleoptera</taxon>
        <taxon>Polyphaga</taxon>
        <taxon>Cucujiformia</taxon>
        <taxon>Chrysomeloidea</taxon>
        <taxon>Chrysomelidae</taxon>
        <taxon>Galerucinae</taxon>
        <taxon>Alticini</taxon>
        <taxon>Psylliodes</taxon>
    </lineage>
</organism>
<dbReference type="GO" id="GO:0005634">
    <property type="term" value="C:nucleus"/>
    <property type="evidence" value="ECO:0007669"/>
    <property type="project" value="TreeGrafter"/>
</dbReference>
<dbReference type="OrthoDB" id="7543230at2759"/>
<keyword evidence="4" id="KW-0804">Transcription</keyword>
<evidence type="ECO:0000256" key="3">
    <source>
        <dbReference type="ARBA" id="ARBA00023015"/>
    </source>
</evidence>
<dbReference type="PANTHER" id="PTHR23098">
    <property type="entry name" value="AGAP001331-PA-RELATED"/>
    <property type="match status" value="1"/>
</dbReference>